<gene>
    <name evidence="1" type="ORF">S06H3_06607</name>
</gene>
<accession>X1LI05</accession>
<sequence>MGGIDMEKKTLFKPGDLVKSFTGQVGLVISTKTLDKIKGNVKEGRRPGHFFAAGCPESIDYLLKVPVFFEDGTYDIMKPMNIKKTEGDLEEKRSKLEKMLENM</sequence>
<evidence type="ECO:0000313" key="1">
    <source>
        <dbReference type="EMBL" id="GAH93798.1"/>
    </source>
</evidence>
<organism evidence="1">
    <name type="scientific">marine sediment metagenome</name>
    <dbReference type="NCBI Taxonomy" id="412755"/>
    <lineage>
        <taxon>unclassified sequences</taxon>
        <taxon>metagenomes</taxon>
        <taxon>ecological metagenomes</taxon>
    </lineage>
</organism>
<protein>
    <submittedName>
        <fullName evidence="1">Uncharacterized protein</fullName>
    </submittedName>
</protein>
<name>X1LI05_9ZZZZ</name>
<dbReference type="EMBL" id="BARV01002584">
    <property type="protein sequence ID" value="GAH93798.1"/>
    <property type="molecule type" value="Genomic_DNA"/>
</dbReference>
<reference evidence="1" key="1">
    <citation type="journal article" date="2014" name="Front. Microbiol.">
        <title>High frequency of phylogenetically diverse reductive dehalogenase-homologous genes in deep subseafloor sedimentary metagenomes.</title>
        <authorList>
            <person name="Kawai M."/>
            <person name="Futagami T."/>
            <person name="Toyoda A."/>
            <person name="Takaki Y."/>
            <person name="Nishi S."/>
            <person name="Hori S."/>
            <person name="Arai W."/>
            <person name="Tsubouchi T."/>
            <person name="Morono Y."/>
            <person name="Uchiyama I."/>
            <person name="Ito T."/>
            <person name="Fujiyama A."/>
            <person name="Inagaki F."/>
            <person name="Takami H."/>
        </authorList>
    </citation>
    <scope>NUCLEOTIDE SEQUENCE</scope>
    <source>
        <strain evidence="1">Expedition CK06-06</strain>
    </source>
</reference>
<dbReference type="AlphaFoldDB" id="X1LI05"/>
<proteinExistence type="predicted"/>
<comment type="caution">
    <text evidence="1">The sequence shown here is derived from an EMBL/GenBank/DDBJ whole genome shotgun (WGS) entry which is preliminary data.</text>
</comment>